<gene>
    <name evidence="3" type="ORF">HGA13_29125</name>
</gene>
<keyword evidence="2" id="KW-0472">Membrane</keyword>
<keyword evidence="2" id="KW-0812">Transmembrane</keyword>
<evidence type="ECO:0000313" key="3">
    <source>
        <dbReference type="EMBL" id="NKY37101.1"/>
    </source>
</evidence>
<reference evidence="3 4" key="1">
    <citation type="submission" date="2020-04" db="EMBL/GenBank/DDBJ databases">
        <title>MicrobeNet Type strains.</title>
        <authorList>
            <person name="Nicholson A.C."/>
        </authorList>
    </citation>
    <scope>NUCLEOTIDE SEQUENCE [LARGE SCALE GENOMIC DNA]</scope>
    <source>
        <strain evidence="3 4">DSM 45078</strain>
    </source>
</reference>
<comment type="caution">
    <text evidence="3">The sequence shown here is derived from an EMBL/GenBank/DDBJ whole genome shotgun (WGS) entry which is preliminary data.</text>
</comment>
<accession>A0A846XL89</accession>
<dbReference type="EMBL" id="JAAXOO010000008">
    <property type="protein sequence ID" value="NKY37101.1"/>
    <property type="molecule type" value="Genomic_DNA"/>
</dbReference>
<organism evidence="3 4">
    <name type="scientific">Nocardia speluncae</name>
    <dbReference type="NCBI Taxonomy" id="419477"/>
    <lineage>
        <taxon>Bacteria</taxon>
        <taxon>Bacillati</taxon>
        <taxon>Actinomycetota</taxon>
        <taxon>Actinomycetes</taxon>
        <taxon>Mycobacteriales</taxon>
        <taxon>Nocardiaceae</taxon>
        <taxon>Nocardia</taxon>
    </lineage>
</organism>
<dbReference type="RefSeq" id="WP_068041171.1">
    <property type="nucleotide sequence ID" value="NZ_JAAXOO010000008.1"/>
</dbReference>
<feature type="transmembrane region" description="Helical" evidence="2">
    <location>
        <begin position="284"/>
        <end position="306"/>
    </location>
</feature>
<keyword evidence="4" id="KW-1185">Reference proteome</keyword>
<evidence type="ECO:0000256" key="1">
    <source>
        <dbReference type="SAM" id="MobiDB-lite"/>
    </source>
</evidence>
<sequence>MPAVEIALTETRLWAWSANTHADLVPSVVPGSDGRTLVVGEPLAPPSIAVSPAQLITADRIAYDPGMPKPVDALATVFGHTLTQLRINSPCERLTVVHPSEWDPYRLAVLHSAATRHAGQVELQPAALRAVIATQRIRDVRTVVLEFGPLSTTASTVVPSDSGPRLEFCEHEPLLAAVEISADERGRTSFRSMIERLIHGCQVDSVVIVGRTDADFLALVAEVIAELCRAELLVLGGADLVRARNTDPIDQRPSLPPAAGDAEWLQPLRERAAATRPPRSKTPLYIGAAAVTALAVLVAGGVLLGISTAGDPEAVASTPTTTGTPAAPSDSEDPESGSGSMTVGPVTFTIPDNWRVIDPATASTDRVVLEPTEGLKARITVIQEQLLIPGAGYEQVAADLEAKRAAAATGLYSPIRRDVVFGGRSGLVYSEHPEGGSTVDWHVIVEHSIQISIGCQYQTGGQDSITPICEDLASSLDIVR</sequence>
<dbReference type="InterPro" id="IPR023840">
    <property type="entry name" value="T7SS_Rv3446c"/>
</dbReference>
<protein>
    <submittedName>
        <fullName evidence="3">Type VII secretion-associated protein</fullName>
    </submittedName>
</protein>
<dbReference type="NCBIfam" id="TIGR03931">
    <property type="entry name" value="T7SS_Rv3446c"/>
    <property type="match status" value="1"/>
</dbReference>
<proteinExistence type="predicted"/>
<evidence type="ECO:0000313" key="4">
    <source>
        <dbReference type="Proteomes" id="UP000565715"/>
    </source>
</evidence>
<evidence type="ECO:0000256" key="2">
    <source>
        <dbReference type="SAM" id="Phobius"/>
    </source>
</evidence>
<feature type="compositionally biased region" description="Low complexity" evidence="1">
    <location>
        <begin position="316"/>
        <end position="329"/>
    </location>
</feature>
<name>A0A846XL89_9NOCA</name>
<feature type="region of interest" description="Disordered" evidence="1">
    <location>
        <begin position="311"/>
        <end position="344"/>
    </location>
</feature>
<dbReference type="Proteomes" id="UP000565715">
    <property type="component" value="Unassembled WGS sequence"/>
</dbReference>
<dbReference type="AlphaFoldDB" id="A0A846XL89"/>
<keyword evidence="2" id="KW-1133">Transmembrane helix</keyword>